<feature type="compositionally biased region" description="Basic and acidic residues" evidence="1">
    <location>
        <begin position="301"/>
        <end position="324"/>
    </location>
</feature>
<proteinExistence type="predicted"/>
<sequence length="448" mass="52051">MLTTEKADTYFNYNHYAETKAWFDKKVNNDYDKVFLENTFNDLKTKFDDAHLFHDVFKELQKHLTQDYILGFWSTEKGCKYINYVLNKYIVEKNFGVINETNFKMFEIFEDKLMHHRGMSNHACILYYINYDIYRKMHYLYEMYDTFTTMKSRKFQKTLCDNLGPFIYKFKDSFNIFNNNESDFFKKALKNFKKELDGTTWASNKECNDIISSLSSLQLEAPAKKEELERQNQTPVQQTESVPKVQSEIRDKVVDPTNALRSSENEISIREKTHIASLPSIETEPFRGAESPIGEASTMREISRAEDESSLEDPTHDVQMRQQEEPSLEQLHHIPPIYPGRPVYRGELGYQNTKNEQPETGFLNTVKGAFSTISENVDPVPLMGVSGGMGALFLLFRFTPVGSFFGGRRRRMHQIPSSFRAFPPGEFPIFHEYEGGNIGYGPMNPLAE</sequence>
<dbReference type="VEuPathDB" id="PlasmoDB:PVX_024185"/>
<dbReference type="VEuPathDB" id="PlasmoDB:PVP01_0002380"/>
<dbReference type="Proteomes" id="UP000305196">
    <property type="component" value="Unassembled WGS sequence"/>
</dbReference>
<feature type="compositionally biased region" description="Polar residues" evidence="1">
    <location>
        <begin position="231"/>
        <end position="241"/>
    </location>
</feature>
<name>A0A1G4EBC9_PLAVI</name>
<accession>A0A1G4EBC9</accession>
<evidence type="ECO:0000313" key="2">
    <source>
        <dbReference type="EMBL" id="SCA60701.1"/>
    </source>
</evidence>
<dbReference type="AlphaFoldDB" id="A0A1G4EBC9"/>
<organism evidence="2 3">
    <name type="scientific">Plasmodium vivax</name>
    <name type="common">malaria parasite P. vivax</name>
    <dbReference type="NCBI Taxonomy" id="5855"/>
    <lineage>
        <taxon>Eukaryota</taxon>
        <taxon>Sar</taxon>
        <taxon>Alveolata</taxon>
        <taxon>Apicomplexa</taxon>
        <taxon>Aconoidasida</taxon>
        <taxon>Haemosporida</taxon>
        <taxon>Plasmodiidae</taxon>
        <taxon>Plasmodium</taxon>
        <taxon>Plasmodium (Plasmodium)</taxon>
    </lineage>
</organism>
<protein>
    <submittedName>
        <fullName evidence="2">VIR protein</fullName>
    </submittedName>
</protein>
<evidence type="ECO:0000313" key="3">
    <source>
        <dbReference type="Proteomes" id="UP000305196"/>
    </source>
</evidence>
<dbReference type="VEuPathDB" id="PlasmoDB:PVPAM_110061100"/>
<gene>
    <name evidence="2" type="ORF">PVC01_000103000</name>
</gene>
<reference evidence="2 3" key="1">
    <citation type="submission" date="2016-07" db="EMBL/GenBank/DDBJ databases">
        <authorList>
            <consortium name="Pathogen Informatics"/>
        </authorList>
    </citation>
    <scope>NUCLEOTIDE SEQUENCE [LARGE SCALE GENOMIC DNA]</scope>
</reference>
<dbReference type="EMBL" id="FLYI01000443">
    <property type="protein sequence ID" value="SCA60701.1"/>
    <property type="molecule type" value="Genomic_DNA"/>
</dbReference>
<feature type="region of interest" description="Disordered" evidence="1">
    <location>
        <begin position="223"/>
        <end position="246"/>
    </location>
</feature>
<feature type="region of interest" description="Disordered" evidence="1">
    <location>
        <begin position="279"/>
        <end position="328"/>
    </location>
</feature>
<evidence type="ECO:0000256" key="1">
    <source>
        <dbReference type="SAM" id="MobiDB-lite"/>
    </source>
</evidence>
<dbReference type="VEuPathDB" id="PlasmoDB:PVW1_000006500"/>